<dbReference type="AlphaFoldDB" id="A0ABC9BRA2"/>
<evidence type="ECO:0000256" key="1">
    <source>
        <dbReference type="SAM" id="Phobius"/>
    </source>
</evidence>
<accession>A0ABC9BRA2</accession>
<reference evidence="3" key="1">
    <citation type="submission" date="2024-06" db="EMBL/GenBank/DDBJ databases">
        <authorList>
            <person name="Ryan C."/>
        </authorList>
    </citation>
    <scope>NUCLEOTIDE SEQUENCE [LARGE SCALE GENOMIC DNA]</scope>
</reference>
<evidence type="ECO:0000313" key="3">
    <source>
        <dbReference type="Proteomes" id="UP001497457"/>
    </source>
</evidence>
<evidence type="ECO:0008006" key="4">
    <source>
        <dbReference type="Google" id="ProtNLM"/>
    </source>
</evidence>
<keyword evidence="1" id="KW-0472">Membrane</keyword>
<dbReference type="PANTHER" id="PTHR46477:SF8">
    <property type="entry name" value="OS08G0257100 PROTEIN"/>
    <property type="match status" value="1"/>
</dbReference>
<dbReference type="Proteomes" id="UP001497457">
    <property type="component" value="Chromosome 27b"/>
</dbReference>
<proteinExistence type="predicted"/>
<dbReference type="PANTHER" id="PTHR46477">
    <property type="entry name" value="CYSTEINE/HISTIDINE-RICH C1 DOMAIN FAMILY PROTEIN"/>
    <property type="match status" value="1"/>
</dbReference>
<evidence type="ECO:0000313" key="2">
    <source>
        <dbReference type="EMBL" id="CAL5006505.1"/>
    </source>
</evidence>
<organism evidence="2 3">
    <name type="scientific">Urochloa decumbens</name>
    <dbReference type="NCBI Taxonomy" id="240449"/>
    <lineage>
        <taxon>Eukaryota</taxon>
        <taxon>Viridiplantae</taxon>
        <taxon>Streptophyta</taxon>
        <taxon>Embryophyta</taxon>
        <taxon>Tracheophyta</taxon>
        <taxon>Spermatophyta</taxon>
        <taxon>Magnoliopsida</taxon>
        <taxon>Liliopsida</taxon>
        <taxon>Poales</taxon>
        <taxon>Poaceae</taxon>
        <taxon>PACMAD clade</taxon>
        <taxon>Panicoideae</taxon>
        <taxon>Panicodae</taxon>
        <taxon>Paniceae</taxon>
        <taxon>Melinidinae</taxon>
        <taxon>Urochloa</taxon>
    </lineage>
</organism>
<keyword evidence="3" id="KW-1185">Reference proteome</keyword>
<protein>
    <recommendedName>
        <fullName evidence="4">DC1 domain-containing protein</fullName>
    </recommendedName>
</protein>
<name>A0ABC9BRA2_9POAL</name>
<gene>
    <name evidence="2" type="ORF">URODEC1_LOCUS68060</name>
</gene>
<keyword evidence="1" id="KW-0812">Transmembrane</keyword>
<dbReference type="InterPro" id="IPR046349">
    <property type="entry name" value="C1-like_sf"/>
</dbReference>
<keyword evidence="1" id="KW-1133">Transmembrane helix</keyword>
<feature type="transmembrane region" description="Helical" evidence="1">
    <location>
        <begin position="243"/>
        <end position="267"/>
    </location>
</feature>
<dbReference type="SUPFAM" id="SSF57889">
    <property type="entry name" value="Cysteine-rich domain"/>
    <property type="match status" value="2"/>
</dbReference>
<sequence length="276" mass="30185">MDKKYEDLPVEVPHPTDPAHKLKLVRTTEAFVCDGCNEPGDGPRYTSADDADCGSRNSSIRLHTSCALADAATPLQHHLFPGRAFVFLPKPPPPVDDTVCDACGDPALGFVYHCFEKNLDLHPCCTSLPPTVTATVQSELVPLELCDKASRRHCAFCGEKGRRKRFWAYRWYNANERRHVYVHVACMRKAAGRTWDEDYYHERVGGGGGIVRASMPAIEAAVQKSLARNARSSRGGFARVMKIVTTVAQIVIAAIFGNPLGMISALVGPGGFFLQG</sequence>
<dbReference type="EMBL" id="OZ075137">
    <property type="protein sequence ID" value="CAL5006505.1"/>
    <property type="molecule type" value="Genomic_DNA"/>
</dbReference>
<reference evidence="2 3" key="2">
    <citation type="submission" date="2024-10" db="EMBL/GenBank/DDBJ databases">
        <authorList>
            <person name="Ryan C."/>
        </authorList>
    </citation>
    <scope>NUCLEOTIDE SEQUENCE [LARGE SCALE GENOMIC DNA]</scope>
</reference>